<evidence type="ECO:0000256" key="3">
    <source>
        <dbReference type="ARBA" id="ARBA00023015"/>
    </source>
</evidence>
<dbReference type="InterPro" id="IPR003593">
    <property type="entry name" value="AAA+_ATPase"/>
</dbReference>
<dbReference type="Pfam" id="PF25601">
    <property type="entry name" value="AAA_lid_14"/>
    <property type="match status" value="1"/>
</dbReference>
<feature type="domain" description="FHA" evidence="6">
    <location>
        <begin position="50"/>
        <end position="99"/>
    </location>
</feature>
<dbReference type="InterPro" id="IPR009057">
    <property type="entry name" value="Homeodomain-like_sf"/>
</dbReference>
<dbReference type="SUPFAM" id="SSF49879">
    <property type="entry name" value="SMAD/FHA domain"/>
    <property type="match status" value="1"/>
</dbReference>
<keyword evidence="9" id="KW-1185">Reference proteome</keyword>
<evidence type="ECO:0000256" key="4">
    <source>
        <dbReference type="ARBA" id="ARBA00023125"/>
    </source>
</evidence>
<dbReference type="InterPro" id="IPR025943">
    <property type="entry name" value="Sigma_54_int_dom_ATP-bd_2"/>
</dbReference>
<dbReference type="PANTHER" id="PTHR32071:SF117">
    <property type="entry name" value="PTS-DEPENDENT DIHYDROXYACETONE KINASE OPERON REGULATORY PROTEIN-RELATED"/>
    <property type="match status" value="1"/>
</dbReference>
<evidence type="ECO:0000259" key="6">
    <source>
        <dbReference type="PROSITE" id="PS50006"/>
    </source>
</evidence>
<dbReference type="InterPro" id="IPR025662">
    <property type="entry name" value="Sigma_54_int_dom_ATP-bd_1"/>
</dbReference>
<dbReference type="Pfam" id="PF02954">
    <property type="entry name" value="HTH_8"/>
    <property type="match status" value="1"/>
</dbReference>
<proteinExistence type="predicted"/>
<dbReference type="InterPro" id="IPR002078">
    <property type="entry name" value="Sigma_54_int"/>
</dbReference>
<dbReference type="SMART" id="SM00382">
    <property type="entry name" value="AAA"/>
    <property type="match status" value="1"/>
</dbReference>
<dbReference type="InterPro" id="IPR058031">
    <property type="entry name" value="AAA_lid_NorR"/>
</dbReference>
<dbReference type="SUPFAM" id="SSF46689">
    <property type="entry name" value="Homeodomain-like"/>
    <property type="match status" value="1"/>
</dbReference>
<name>A0A0K1QAE4_9BACT</name>
<dbReference type="KEGG" id="llu:AKJ09_09315"/>
<keyword evidence="5" id="KW-0804">Transcription</keyword>
<dbReference type="Gene3D" id="1.10.10.60">
    <property type="entry name" value="Homeodomain-like"/>
    <property type="match status" value="1"/>
</dbReference>
<evidence type="ECO:0000313" key="8">
    <source>
        <dbReference type="EMBL" id="AKV02652.1"/>
    </source>
</evidence>
<dbReference type="InterPro" id="IPR008984">
    <property type="entry name" value="SMAD_FHA_dom_sf"/>
</dbReference>
<dbReference type="PANTHER" id="PTHR32071">
    <property type="entry name" value="TRANSCRIPTIONAL REGULATORY PROTEIN"/>
    <property type="match status" value="1"/>
</dbReference>
<protein>
    <submittedName>
        <fullName evidence="8">Response regulator of zinc sigma-54-dependent two-component system</fullName>
    </submittedName>
</protein>
<dbReference type="PROSITE" id="PS50045">
    <property type="entry name" value="SIGMA54_INTERACT_4"/>
    <property type="match status" value="1"/>
</dbReference>
<keyword evidence="1" id="KW-0547">Nucleotide-binding</keyword>
<evidence type="ECO:0000313" key="9">
    <source>
        <dbReference type="Proteomes" id="UP000064967"/>
    </source>
</evidence>
<dbReference type="STRING" id="1391654.AKJ09_09315"/>
<evidence type="ECO:0000256" key="2">
    <source>
        <dbReference type="ARBA" id="ARBA00022840"/>
    </source>
</evidence>
<reference evidence="8 9" key="1">
    <citation type="submission" date="2015-08" db="EMBL/GenBank/DDBJ databases">
        <authorList>
            <person name="Babu N.S."/>
            <person name="Beckwith C.J."/>
            <person name="Beseler K.G."/>
            <person name="Brison A."/>
            <person name="Carone J.V."/>
            <person name="Caskin T.P."/>
            <person name="Diamond M."/>
            <person name="Durham M.E."/>
            <person name="Foxe J.M."/>
            <person name="Go M."/>
            <person name="Henderson B.A."/>
            <person name="Jones I.B."/>
            <person name="McGettigan J.A."/>
            <person name="Micheletti S.J."/>
            <person name="Nasrallah M.E."/>
            <person name="Ortiz D."/>
            <person name="Piller C.R."/>
            <person name="Privatt S.R."/>
            <person name="Schneider S.L."/>
            <person name="Sharp S."/>
            <person name="Smith T.C."/>
            <person name="Stanton J.D."/>
            <person name="Ullery H.E."/>
            <person name="Wilson R.J."/>
            <person name="Serrano M.G."/>
            <person name="Buck G."/>
            <person name="Lee V."/>
            <person name="Wang Y."/>
            <person name="Carvalho R."/>
            <person name="Voegtly L."/>
            <person name="Shi R."/>
            <person name="Duckworth R."/>
            <person name="Johnson A."/>
            <person name="Loviza R."/>
            <person name="Walstead R."/>
            <person name="Shah Z."/>
            <person name="Kiflezghi M."/>
            <person name="Wade K."/>
            <person name="Ball S.L."/>
            <person name="Bradley K.W."/>
            <person name="Asai D.J."/>
            <person name="Bowman C.A."/>
            <person name="Russell D.A."/>
            <person name="Pope W.H."/>
            <person name="Jacobs-Sera D."/>
            <person name="Hendrix R.W."/>
            <person name="Hatfull G.F."/>
        </authorList>
    </citation>
    <scope>NUCLEOTIDE SEQUENCE [LARGE SCALE GENOMIC DNA]</scope>
    <source>
        <strain evidence="8 9">DSM 27648</strain>
    </source>
</reference>
<dbReference type="EMBL" id="CP012333">
    <property type="protein sequence ID" value="AKV02652.1"/>
    <property type="molecule type" value="Genomic_DNA"/>
</dbReference>
<dbReference type="InterPro" id="IPR027417">
    <property type="entry name" value="P-loop_NTPase"/>
</dbReference>
<dbReference type="PROSITE" id="PS50006">
    <property type="entry name" value="FHA_DOMAIN"/>
    <property type="match status" value="1"/>
</dbReference>
<organism evidence="8 9">
    <name type="scientific">Labilithrix luteola</name>
    <dbReference type="NCBI Taxonomy" id="1391654"/>
    <lineage>
        <taxon>Bacteria</taxon>
        <taxon>Pseudomonadati</taxon>
        <taxon>Myxococcota</taxon>
        <taxon>Polyangia</taxon>
        <taxon>Polyangiales</taxon>
        <taxon>Labilitrichaceae</taxon>
        <taxon>Labilithrix</taxon>
    </lineage>
</organism>
<dbReference type="CDD" id="cd00060">
    <property type="entry name" value="FHA"/>
    <property type="match status" value="1"/>
</dbReference>
<accession>A0A0K1QAE4</accession>
<evidence type="ECO:0000256" key="5">
    <source>
        <dbReference type="ARBA" id="ARBA00023163"/>
    </source>
</evidence>
<dbReference type="SUPFAM" id="SSF52540">
    <property type="entry name" value="P-loop containing nucleoside triphosphate hydrolases"/>
    <property type="match status" value="1"/>
</dbReference>
<evidence type="ECO:0000259" key="7">
    <source>
        <dbReference type="PROSITE" id="PS50045"/>
    </source>
</evidence>
<dbReference type="GO" id="GO:0043565">
    <property type="term" value="F:sequence-specific DNA binding"/>
    <property type="evidence" value="ECO:0007669"/>
    <property type="project" value="InterPro"/>
</dbReference>
<dbReference type="Gene3D" id="2.60.200.20">
    <property type="match status" value="1"/>
</dbReference>
<evidence type="ECO:0000256" key="1">
    <source>
        <dbReference type="ARBA" id="ARBA00022741"/>
    </source>
</evidence>
<dbReference type="PROSITE" id="PS00676">
    <property type="entry name" value="SIGMA54_INTERACT_2"/>
    <property type="match status" value="1"/>
</dbReference>
<keyword evidence="4" id="KW-0238">DNA-binding</keyword>
<dbReference type="GO" id="GO:0006355">
    <property type="term" value="P:regulation of DNA-templated transcription"/>
    <property type="evidence" value="ECO:0007669"/>
    <property type="project" value="InterPro"/>
</dbReference>
<dbReference type="Proteomes" id="UP000064967">
    <property type="component" value="Chromosome"/>
</dbReference>
<sequence>MPRMQDDTSTGITTRTPPVRTTTSSYSVVVVTGPDVGTSFLVDGSSPARVYLGHGPTCELKVSDRRISRRHAAFALAEGGLRVTDLDSTNGTFVAGVRVFDALLTDGEIVTAGESTFRIDAAGAREVSLSAAESFGRVVGASAEMRRLYPLLETLAASDVPVVIEGETGTGKEALAEAIHEASPRAAGPFVVFDCTAVAPTLVESELFGHERGAFTGAMASRKGLFEQADGGTLFIDELGDLDPTMQPKLLRAVERMEVRRVGGDKWIKVNTRIIAATRRDLDREVQDGRFRDDLFFRLAVARIELPPLRARRGDIAHLTRHFWKRLGGLGEPPYELLRRFERMPWYGNIRELANAVSRCIALGEQNVQAEPAPTGHGDAMEEVLALDLPYPRARDRILAEFENRYVKRVLTLHNGNVTRAAEASGIGRRYFTTLVSRTGKP</sequence>
<dbReference type="SMART" id="SM00240">
    <property type="entry name" value="FHA"/>
    <property type="match status" value="1"/>
</dbReference>
<dbReference type="AlphaFoldDB" id="A0A0K1QAE4"/>
<dbReference type="PROSITE" id="PS00675">
    <property type="entry name" value="SIGMA54_INTERACT_1"/>
    <property type="match status" value="1"/>
</dbReference>
<dbReference type="GO" id="GO:0005524">
    <property type="term" value="F:ATP binding"/>
    <property type="evidence" value="ECO:0007669"/>
    <property type="project" value="UniProtKB-KW"/>
</dbReference>
<feature type="domain" description="Sigma-54 factor interaction" evidence="7">
    <location>
        <begin position="138"/>
        <end position="362"/>
    </location>
</feature>
<dbReference type="Gene3D" id="1.10.8.60">
    <property type="match status" value="1"/>
</dbReference>
<dbReference type="InterPro" id="IPR002197">
    <property type="entry name" value="HTH_Fis"/>
</dbReference>
<dbReference type="OrthoDB" id="5485098at2"/>
<gene>
    <name evidence="8" type="ORF">AKJ09_09315</name>
</gene>
<dbReference type="Gene3D" id="3.40.50.300">
    <property type="entry name" value="P-loop containing nucleotide triphosphate hydrolases"/>
    <property type="match status" value="1"/>
</dbReference>
<dbReference type="FunFam" id="3.40.50.300:FF:000006">
    <property type="entry name" value="DNA-binding transcriptional regulator NtrC"/>
    <property type="match status" value="1"/>
</dbReference>
<dbReference type="CDD" id="cd00009">
    <property type="entry name" value="AAA"/>
    <property type="match status" value="1"/>
</dbReference>
<keyword evidence="3" id="KW-0805">Transcription regulation</keyword>
<keyword evidence="2" id="KW-0067">ATP-binding</keyword>
<dbReference type="Pfam" id="PF00158">
    <property type="entry name" value="Sigma54_activat"/>
    <property type="match status" value="1"/>
</dbReference>
<dbReference type="InterPro" id="IPR000253">
    <property type="entry name" value="FHA_dom"/>
</dbReference>
<dbReference type="Pfam" id="PF00498">
    <property type="entry name" value="FHA"/>
    <property type="match status" value="1"/>
</dbReference>